<dbReference type="EMBL" id="BQNB010009348">
    <property type="protein sequence ID" value="GJS62264.1"/>
    <property type="molecule type" value="Genomic_DNA"/>
</dbReference>
<sequence length="134" mass="15212">MAQPLRQADVHQDELYPPNKHYALMDANKKIDLDNPLCPNERKIMAKILQNHPLRFSIATSSSPIESTQRTHRRTSVPRSPNPNVDEGESSAQRKSTVIRLRIPPRRSTRLTSPTSVPTIAAVEDMTFKDTIHH</sequence>
<keyword evidence="3" id="KW-1185">Reference proteome</keyword>
<comment type="caution">
    <text evidence="2">The sequence shown here is derived from an EMBL/GenBank/DDBJ whole genome shotgun (WGS) entry which is preliminary data.</text>
</comment>
<reference evidence="2" key="1">
    <citation type="journal article" date="2022" name="Int. J. Mol. Sci.">
        <title>Draft Genome of Tanacetum Coccineum: Genomic Comparison of Closely Related Tanacetum-Family Plants.</title>
        <authorList>
            <person name="Yamashiro T."/>
            <person name="Shiraishi A."/>
            <person name="Nakayama K."/>
            <person name="Satake H."/>
        </authorList>
    </citation>
    <scope>NUCLEOTIDE SEQUENCE</scope>
</reference>
<accession>A0ABQ4XAQ1</accession>
<evidence type="ECO:0000256" key="1">
    <source>
        <dbReference type="SAM" id="MobiDB-lite"/>
    </source>
</evidence>
<gene>
    <name evidence="2" type="ORF">Tco_0657048</name>
</gene>
<feature type="compositionally biased region" description="Polar residues" evidence="1">
    <location>
        <begin position="59"/>
        <end position="68"/>
    </location>
</feature>
<proteinExistence type="predicted"/>
<evidence type="ECO:0000313" key="2">
    <source>
        <dbReference type="EMBL" id="GJS62264.1"/>
    </source>
</evidence>
<reference evidence="2" key="2">
    <citation type="submission" date="2022-01" db="EMBL/GenBank/DDBJ databases">
        <authorList>
            <person name="Yamashiro T."/>
            <person name="Shiraishi A."/>
            <person name="Satake H."/>
            <person name="Nakayama K."/>
        </authorList>
    </citation>
    <scope>NUCLEOTIDE SEQUENCE</scope>
</reference>
<feature type="region of interest" description="Disordered" evidence="1">
    <location>
        <begin position="59"/>
        <end position="115"/>
    </location>
</feature>
<name>A0ABQ4XAQ1_9ASTR</name>
<protein>
    <submittedName>
        <fullName evidence="2">Uncharacterized protein</fullName>
    </submittedName>
</protein>
<organism evidence="2 3">
    <name type="scientific">Tanacetum coccineum</name>
    <dbReference type="NCBI Taxonomy" id="301880"/>
    <lineage>
        <taxon>Eukaryota</taxon>
        <taxon>Viridiplantae</taxon>
        <taxon>Streptophyta</taxon>
        <taxon>Embryophyta</taxon>
        <taxon>Tracheophyta</taxon>
        <taxon>Spermatophyta</taxon>
        <taxon>Magnoliopsida</taxon>
        <taxon>eudicotyledons</taxon>
        <taxon>Gunneridae</taxon>
        <taxon>Pentapetalae</taxon>
        <taxon>asterids</taxon>
        <taxon>campanulids</taxon>
        <taxon>Asterales</taxon>
        <taxon>Asteraceae</taxon>
        <taxon>Asteroideae</taxon>
        <taxon>Anthemideae</taxon>
        <taxon>Anthemidinae</taxon>
        <taxon>Tanacetum</taxon>
    </lineage>
</organism>
<dbReference type="Proteomes" id="UP001151760">
    <property type="component" value="Unassembled WGS sequence"/>
</dbReference>
<evidence type="ECO:0000313" key="3">
    <source>
        <dbReference type="Proteomes" id="UP001151760"/>
    </source>
</evidence>